<dbReference type="Proteomes" id="UP001498398">
    <property type="component" value="Unassembled WGS sequence"/>
</dbReference>
<dbReference type="Pfam" id="PF11327">
    <property type="entry name" value="Egh16-like"/>
    <property type="match status" value="1"/>
</dbReference>
<sequence length="314" mass="30869">MFSKTLLPILLLAISSLHSVAGHALMTPALGVSGEGERRDVQRLQRTGPSCGEVDVAANMATSTPAMAAADGTFTVTATNFNRRTDGSRQVTATVDPSGTGNSFAVPATVTKNGDPAPRQLGSEPVTVQLPADMSCTGGANGNMCLVSFVTLSGFGNCVVVDQSAQKAANAVGAGAASASGVSNATGATDASVGSTSVAGTDASGVNTGATGIDTASAGTGVAETDAGIDTTASSGVSGSDAGIANVQGANTGLSSAPAPVPAQGGTRAARALLAALRARGLKDFDFDAHTDPEDRAAAGLRTRALKNFDFDAH</sequence>
<reference evidence="3 4" key="1">
    <citation type="submission" date="2024-01" db="EMBL/GenBank/DDBJ databases">
        <title>A draft genome for the cacao thread blight pathogen Marasmiellus scandens.</title>
        <authorList>
            <person name="Baruah I.K."/>
            <person name="Leung J."/>
            <person name="Bukari Y."/>
            <person name="Amoako-Attah I."/>
            <person name="Meinhardt L.W."/>
            <person name="Bailey B.A."/>
            <person name="Cohen S.P."/>
        </authorList>
    </citation>
    <scope>NUCLEOTIDE SEQUENCE [LARGE SCALE GENOMIC DNA]</scope>
    <source>
        <strain evidence="3 4">GH-19</strain>
    </source>
</reference>
<proteinExistence type="predicted"/>
<feature type="signal peptide" evidence="2">
    <location>
        <begin position="1"/>
        <end position="22"/>
    </location>
</feature>
<feature type="region of interest" description="Disordered" evidence="1">
    <location>
        <begin position="179"/>
        <end position="218"/>
    </location>
</feature>
<dbReference type="InterPro" id="IPR021476">
    <property type="entry name" value="Egh16-like"/>
</dbReference>
<dbReference type="PANTHER" id="PTHR34618">
    <property type="entry name" value="SURFACE PROTEIN MAS1, PUTATIVE-RELATED"/>
    <property type="match status" value="1"/>
</dbReference>
<evidence type="ECO:0000256" key="1">
    <source>
        <dbReference type="SAM" id="MobiDB-lite"/>
    </source>
</evidence>
<protein>
    <submittedName>
        <fullName evidence="3">Uncharacterized protein</fullName>
    </submittedName>
</protein>
<name>A0ABR1IZ60_9AGAR</name>
<keyword evidence="4" id="KW-1185">Reference proteome</keyword>
<feature type="non-terminal residue" evidence="3">
    <location>
        <position position="314"/>
    </location>
</feature>
<organism evidence="3 4">
    <name type="scientific">Marasmiellus scandens</name>
    <dbReference type="NCBI Taxonomy" id="2682957"/>
    <lineage>
        <taxon>Eukaryota</taxon>
        <taxon>Fungi</taxon>
        <taxon>Dikarya</taxon>
        <taxon>Basidiomycota</taxon>
        <taxon>Agaricomycotina</taxon>
        <taxon>Agaricomycetes</taxon>
        <taxon>Agaricomycetidae</taxon>
        <taxon>Agaricales</taxon>
        <taxon>Marasmiineae</taxon>
        <taxon>Omphalotaceae</taxon>
        <taxon>Marasmiellus</taxon>
    </lineage>
</organism>
<feature type="chain" id="PRO_5046067282" evidence="2">
    <location>
        <begin position="23"/>
        <end position="314"/>
    </location>
</feature>
<accession>A0ABR1IZ60</accession>
<feature type="compositionally biased region" description="Polar residues" evidence="1">
    <location>
        <begin position="192"/>
        <end position="210"/>
    </location>
</feature>
<dbReference type="PANTHER" id="PTHR34618:SF4">
    <property type="entry name" value="CAS1"/>
    <property type="match status" value="1"/>
</dbReference>
<gene>
    <name evidence="3" type="ORF">VKT23_015061</name>
</gene>
<evidence type="ECO:0000313" key="4">
    <source>
        <dbReference type="Proteomes" id="UP001498398"/>
    </source>
</evidence>
<keyword evidence="2" id="KW-0732">Signal</keyword>
<dbReference type="EMBL" id="JBANRG010000048">
    <property type="protein sequence ID" value="KAK7445192.1"/>
    <property type="molecule type" value="Genomic_DNA"/>
</dbReference>
<evidence type="ECO:0000256" key="2">
    <source>
        <dbReference type="SAM" id="SignalP"/>
    </source>
</evidence>
<feature type="compositionally biased region" description="Low complexity" evidence="1">
    <location>
        <begin position="179"/>
        <end position="189"/>
    </location>
</feature>
<comment type="caution">
    <text evidence="3">The sequence shown here is derived from an EMBL/GenBank/DDBJ whole genome shotgun (WGS) entry which is preliminary data.</text>
</comment>
<evidence type="ECO:0000313" key="3">
    <source>
        <dbReference type="EMBL" id="KAK7445192.1"/>
    </source>
</evidence>